<keyword evidence="3" id="KW-1185">Reference proteome</keyword>
<protein>
    <submittedName>
        <fullName evidence="2">Aste57867_754 protein</fullName>
    </submittedName>
</protein>
<dbReference type="Pfam" id="PF12796">
    <property type="entry name" value="Ank_2"/>
    <property type="match status" value="1"/>
</dbReference>
<dbReference type="Gene3D" id="1.25.40.20">
    <property type="entry name" value="Ankyrin repeat-containing domain"/>
    <property type="match status" value="2"/>
</dbReference>
<dbReference type="InterPro" id="IPR002110">
    <property type="entry name" value="Ankyrin_rpt"/>
</dbReference>
<reference evidence="2 3" key="1">
    <citation type="submission" date="2019-03" db="EMBL/GenBank/DDBJ databases">
        <authorList>
            <person name="Gaulin E."/>
            <person name="Dumas B."/>
        </authorList>
    </citation>
    <scope>NUCLEOTIDE SEQUENCE [LARGE SCALE GENOMIC DNA]</scope>
    <source>
        <strain evidence="2">CBS 568.67</strain>
    </source>
</reference>
<dbReference type="InterPro" id="IPR052050">
    <property type="entry name" value="SecEffector_AnkRepeat"/>
</dbReference>
<dbReference type="InterPro" id="IPR036770">
    <property type="entry name" value="Ankyrin_rpt-contain_sf"/>
</dbReference>
<evidence type="ECO:0000313" key="2">
    <source>
        <dbReference type="EMBL" id="VFT77978.1"/>
    </source>
</evidence>
<dbReference type="EMBL" id="CAADRA010000045">
    <property type="protein sequence ID" value="VFT77978.1"/>
    <property type="molecule type" value="Genomic_DNA"/>
</dbReference>
<dbReference type="PANTHER" id="PTHR46586">
    <property type="entry name" value="ANKYRIN REPEAT-CONTAINING PROTEIN"/>
    <property type="match status" value="1"/>
</dbReference>
<dbReference type="Proteomes" id="UP000332933">
    <property type="component" value="Unassembled WGS sequence"/>
</dbReference>
<organism evidence="2 3">
    <name type="scientific">Aphanomyces stellatus</name>
    <dbReference type="NCBI Taxonomy" id="120398"/>
    <lineage>
        <taxon>Eukaryota</taxon>
        <taxon>Sar</taxon>
        <taxon>Stramenopiles</taxon>
        <taxon>Oomycota</taxon>
        <taxon>Saprolegniomycetes</taxon>
        <taxon>Saprolegniales</taxon>
        <taxon>Verrucalvaceae</taxon>
        <taxon>Aphanomyces</taxon>
    </lineage>
</organism>
<sequence>MRRRQPRTADTAAAVALRKATILEPICVYQQGLPHPLLPCCLFLQRDYTSPVSNFGFVDEILAPLLHRRPSRLRPAHTQRVPGFPACGSPLASLVSRWIPSLHLIHVAADRGHVNVLALFHRTKILLVGRCTTWAMDRAAANGHLAVLAFLHTHRPDVGWATSAAIDMAASYGHLEVVRWLHDHGATCTSLAMDGAAASGHLKIVKFLHRHRHEGATPAAMDGAAWKGHLKVVKFLHRHRREGCTAAAMDMTASKGHVGVLQYLHSHRTEGMTPAARRWATDAATKAFLASIDAG</sequence>
<dbReference type="PANTHER" id="PTHR46586:SF3">
    <property type="entry name" value="ANKYRIN REPEAT-CONTAINING PROTEIN"/>
    <property type="match status" value="1"/>
</dbReference>
<dbReference type="OrthoDB" id="76949at2759"/>
<gene>
    <name evidence="2" type="primary">Aste57867_754</name>
    <name evidence="1" type="ORF">As57867_000753</name>
    <name evidence="2" type="ORF">ASTE57867_754</name>
</gene>
<dbReference type="SUPFAM" id="SSF48403">
    <property type="entry name" value="Ankyrin repeat"/>
    <property type="match status" value="1"/>
</dbReference>
<dbReference type="EMBL" id="VJMH01000045">
    <property type="protein sequence ID" value="KAF0719834.1"/>
    <property type="molecule type" value="Genomic_DNA"/>
</dbReference>
<proteinExistence type="predicted"/>
<evidence type="ECO:0000313" key="3">
    <source>
        <dbReference type="Proteomes" id="UP000332933"/>
    </source>
</evidence>
<accession>A0A485K632</accession>
<reference evidence="1" key="2">
    <citation type="submission" date="2019-06" db="EMBL/GenBank/DDBJ databases">
        <title>Genomics analysis of Aphanomyces spp. identifies a new class of oomycete effector associated with host adaptation.</title>
        <authorList>
            <person name="Gaulin E."/>
        </authorList>
    </citation>
    <scope>NUCLEOTIDE SEQUENCE</scope>
    <source>
        <strain evidence="1">CBS 578.67</strain>
    </source>
</reference>
<dbReference type="AlphaFoldDB" id="A0A485K632"/>
<evidence type="ECO:0000313" key="1">
    <source>
        <dbReference type="EMBL" id="KAF0719834.1"/>
    </source>
</evidence>
<name>A0A485K632_9STRA</name>